<dbReference type="PANTHER" id="PTHR11361:SF21">
    <property type="entry name" value="MUTS PROTEIN HOMOLOG 4"/>
    <property type="match status" value="1"/>
</dbReference>
<keyword evidence="5" id="KW-0469">Meiosis</keyword>
<gene>
    <name evidence="8" type="ORF">RDB_LOCUS58080</name>
</gene>
<keyword evidence="2" id="KW-0547">Nucleotide-binding</keyword>
<feature type="compositionally biased region" description="Low complexity" evidence="6">
    <location>
        <begin position="31"/>
        <end position="50"/>
    </location>
</feature>
<evidence type="ECO:0000313" key="9">
    <source>
        <dbReference type="Proteomes" id="UP000663850"/>
    </source>
</evidence>
<evidence type="ECO:0000313" key="8">
    <source>
        <dbReference type="EMBL" id="CAE6468102.1"/>
    </source>
</evidence>
<dbReference type="SMART" id="SM00534">
    <property type="entry name" value="MUTSac"/>
    <property type="match status" value="1"/>
</dbReference>
<organism evidence="8 9">
    <name type="scientific">Rhizoctonia solani</name>
    <dbReference type="NCBI Taxonomy" id="456999"/>
    <lineage>
        <taxon>Eukaryota</taxon>
        <taxon>Fungi</taxon>
        <taxon>Dikarya</taxon>
        <taxon>Basidiomycota</taxon>
        <taxon>Agaricomycotina</taxon>
        <taxon>Agaricomycetes</taxon>
        <taxon>Cantharellales</taxon>
        <taxon>Ceratobasidiaceae</taxon>
        <taxon>Rhizoctonia</taxon>
    </lineage>
</organism>
<reference evidence="8" key="1">
    <citation type="submission" date="2021-01" db="EMBL/GenBank/DDBJ databases">
        <authorList>
            <person name="Kaushik A."/>
        </authorList>
    </citation>
    <scope>NUCLEOTIDE SEQUENCE</scope>
    <source>
        <strain evidence="8">Type strain: AG8-Rh-89/</strain>
    </source>
</reference>
<dbReference type="InterPro" id="IPR007696">
    <property type="entry name" value="DNA_mismatch_repair_MutS_core"/>
</dbReference>
<comment type="similarity">
    <text evidence="1">Belongs to the DNA mismatch repair MutS family.</text>
</comment>
<evidence type="ECO:0000256" key="5">
    <source>
        <dbReference type="ARBA" id="ARBA00023254"/>
    </source>
</evidence>
<dbReference type="AlphaFoldDB" id="A0A8H3GV77"/>
<dbReference type="InterPro" id="IPR027417">
    <property type="entry name" value="P-loop_NTPase"/>
</dbReference>
<dbReference type="Pfam" id="PF00488">
    <property type="entry name" value="MutS_V"/>
    <property type="match status" value="1"/>
</dbReference>
<dbReference type="SUPFAM" id="SSF53150">
    <property type="entry name" value="DNA repair protein MutS, domain II"/>
    <property type="match status" value="1"/>
</dbReference>
<dbReference type="SUPFAM" id="SSF52540">
    <property type="entry name" value="P-loop containing nucleoside triphosphate hydrolases"/>
    <property type="match status" value="1"/>
</dbReference>
<evidence type="ECO:0000256" key="6">
    <source>
        <dbReference type="SAM" id="MobiDB-lite"/>
    </source>
</evidence>
<dbReference type="GO" id="GO:0005634">
    <property type="term" value="C:nucleus"/>
    <property type="evidence" value="ECO:0007669"/>
    <property type="project" value="TreeGrafter"/>
</dbReference>
<dbReference type="Gene3D" id="3.40.50.300">
    <property type="entry name" value="P-loop containing nucleotide triphosphate hydrolases"/>
    <property type="match status" value="1"/>
</dbReference>
<dbReference type="Proteomes" id="UP000663850">
    <property type="component" value="Unassembled WGS sequence"/>
</dbReference>
<evidence type="ECO:0000256" key="4">
    <source>
        <dbReference type="ARBA" id="ARBA00023125"/>
    </source>
</evidence>
<evidence type="ECO:0000256" key="1">
    <source>
        <dbReference type="ARBA" id="ARBA00006271"/>
    </source>
</evidence>
<keyword evidence="4" id="KW-0238">DNA-binding</keyword>
<evidence type="ECO:0000256" key="3">
    <source>
        <dbReference type="ARBA" id="ARBA00022840"/>
    </source>
</evidence>
<evidence type="ECO:0000259" key="7">
    <source>
        <dbReference type="PROSITE" id="PS00486"/>
    </source>
</evidence>
<dbReference type="GO" id="GO:0005524">
    <property type="term" value="F:ATP binding"/>
    <property type="evidence" value="ECO:0007669"/>
    <property type="project" value="UniProtKB-KW"/>
</dbReference>
<dbReference type="SUPFAM" id="SSF48334">
    <property type="entry name" value="DNA repair protein MutS, domain III"/>
    <property type="match status" value="1"/>
</dbReference>
<dbReference type="PANTHER" id="PTHR11361">
    <property type="entry name" value="DNA MISMATCH REPAIR PROTEIN MUTS FAMILY MEMBER"/>
    <property type="match status" value="1"/>
</dbReference>
<feature type="region of interest" description="Disordered" evidence="6">
    <location>
        <begin position="1"/>
        <end position="50"/>
    </location>
</feature>
<dbReference type="GO" id="GO:0007131">
    <property type="term" value="P:reciprocal meiotic recombination"/>
    <property type="evidence" value="ECO:0007669"/>
    <property type="project" value="TreeGrafter"/>
</dbReference>
<sequence>MSSRGANRGSNLTTPRKNTYSKKIRSVGSVSRPPTSTSRASTSRPTTAASTVGDCSNYVVAVLEGRGVAREIGMAALDKTTGQCIIFQASSSSIHSQKYDDNVHNPSSILVPDTFLPIEPTSKSKISPLVESISDEFGDEAEMVPIPRKYWNDNDGLGLDLVNRLIIDNGEKPGTILALSKKYYALSAVCALFKFVEMRMNTTFAPRSVRICFRSPEGTMMIDCETTRNLELLHSNLSKKSKNSLFGLLNHTFTPMAYRLLRVNILAPITGKLHCIIVLRLNSDVGSDQMAIERRLEVVQELNNDEEKYTAIRDALKLLRSIDFDKLIAQLSTSDTHPVGGPSGNARGASARVEQIMKLRNVVRSLPEVIRALQGCRSNLLRMMADMLDDERVKSIDDMISQGLNDDAMSAGGGGSFGASFGAMTKKVYAVRANYNRLLDVARETYRENVTDIIELQGELSKEHNLPISMQWQDNGFIFVLKKGDVPPGTKGLPRPFINASMQKNGKWTFSHLELKKRNMRLRDSLDEALLLSDQIVKALVGRILEDIGVLYKASEAIGLLDMLWSFAHTSILHNYTRPEFTGTLAIKSGRHPVLETVQVAGNFVPNDTYACDGSSFQIIEGPNMSGKSTYLRQIGTLVVMAMCGCFVPAEYASFRIHDALLTRLSNDDDPERSLSTFAKEMTTSSMILSVATDSSLILIDELGRGTSPIEGVGLAHAIAEEIIKIRAFTFFTTHFHQLAYSLSKYPTVVNLHLAVEVTIVHISRQCTLFSFMLENLHLAVEKSTRADQSTFRLRFRHLLMDGASDAIDHYGLELARLADLSPGVLTEARRVSTKLKAQDDAQRAASESNAIAARRKIILRVGIQIEQALEHSTLEDEDLLKYLEGIQTETIIALRDLLPSVGHALREDVDPSEAGHVGDTGTKVYN</sequence>
<keyword evidence="3" id="KW-0067">ATP-binding</keyword>
<dbReference type="PROSITE" id="PS00486">
    <property type="entry name" value="DNA_MISMATCH_REPAIR_2"/>
    <property type="match status" value="1"/>
</dbReference>
<comment type="caution">
    <text evidence="8">The sequence shown here is derived from an EMBL/GenBank/DDBJ whole genome shotgun (WGS) entry which is preliminary data.</text>
</comment>
<dbReference type="GO" id="GO:0030983">
    <property type="term" value="F:mismatched DNA binding"/>
    <property type="evidence" value="ECO:0007669"/>
    <property type="project" value="InterPro"/>
</dbReference>
<dbReference type="InterPro" id="IPR036187">
    <property type="entry name" value="DNA_mismatch_repair_MutS_sf"/>
</dbReference>
<dbReference type="InterPro" id="IPR036678">
    <property type="entry name" value="MutS_con_dom_sf"/>
</dbReference>
<dbReference type="Pfam" id="PF05192">
    <property type="entry name" value="MutS_III"/>
    <property type="match status" value="2"/>
</dbReference>
<proteinExistence type="inferred from homology"/>
<dbReference type="Gene3D" id="1.10.1420.10">
    <property type="match status" value="2"/>
</dbReference>
<protein>
    <recommendedName>
        <fullName evidence="7">DNA mismatch repair proteins mutS family domain-containing protein</fullName>
    </recommendedName>
</protein>
<dbReference type="GO" id="GO:0140664">
    <property type="term" value="F:ATP-dependent DNA damage sensor activity"/>
    <property type="evidence" value="ECO:0007669"/>
    <property type="project" value="InterPro"/>
</dbReference>
<dbReference type="InterPro" id="IPR000432">
    <property type="entry name" value="DNA_mismatch_repair_MutS_C"/>
</dbReference>
<dbReference type="SMART" id="SM00533">
    <property type="entry name" value="MUTSd"/>
    <property type="match status" value="1"/>
</dbReference>
<feature type="compositionally biased region" description="Polar residues" evidence="6">
    <location>
        <begin position="1"/>
        <end position="18"/>
    </location>
</feature>
<accession>A0A8H3GV77</accession>
<dbReference type="EMBL" id="CAJMWZ010003053">
    <property type="protein sequence ID" value="CAE6468102.1"/>
    <property type="molecule type" value="Genomic_DNA"/>
</dbReference>
<dbReference type="GO" id="GO:0006298">
    <property type="term" value="P:mismatch repair"/>
    <property type="evidence" value="ECO:0007669"/>
    <property type="project" value="InterPro"/>
</dbReference>
<dbReference type="InterPro" id="IPR045076">
    <property type="entry name" value="MutS"/>
</dbReference>
<evidence type="ECO:0000256" key="2">
    <source>
        <dbReference type="ARBA" id="ARBA00022741"/>
    </source>
</evidence>
<feature type="domain" description="DNA mismatch repair proteins mutS family" evidence="7">
    <location>
        <begin position="696"/>
        <end position="712"/>
    </location>
</feature>
<name>A0A8H3GV77_9AGAM</name>